<organism evidence="2 3">
    <name type="scientific">Algoriphagus sediminis</name>
    <dbReference type="NCBI Taxonomy" id="3057113"/>
    <lineage>
        <taxon>Bacteria</taxon>
        <taxon>Pseudomonadati</taxon>
        <taxon>Bacteroidota</taxon>
        <taxon>Cytophagia</taxon>
        <taxon>Cytophagales</taxon>
        <taxon>Cyclobacteriaceae</taxon>
        <taxon>Algoriphagus</taxon>
    </lineage>
</organism>
<comment type="caution">
    <text evidence="2">The sequence shown here is derived from an EMBL/GenBank/DDBJ whole genome shotgun (WGS) entry which is preliminary data.</text>
</comment>
<dbReference type="Proteomes" id="UP001171916">
    <property type="component" value="Unassembled WGS sequence"/>
</dbReference>
<reference evidence="2" key="1">
    <citation type="submission" date="2023-06" db="EMBL/GenBank/DDBJ databases">
        <title>Robiginitalea aurantiacus sp. nov. and Algoriphagus sediminis sp. nov., isolated from coastal sediment.</title>
        <authorList>
            <person name="Zhou Z.Y."/>
            <person name="An J."/>
            <person name="Jia Y.W."/>
            <person name="Du Z.J."/>
        </authorList>
    </citation>
    <scope>NUCLEOTIDE SEQUENCE</scope>
    <source>
        <strain evidence="2">C2-7</strain>
    </source>
</reference>
<keyword evidence="1" id="KW-0472">Membrane</keyword>
<keyword evidence="1" id="KW-1133">Transmembrane helix</keyword>
<evidence type="ECO:0000313" key="3">
    <source>
        <dbReference type="Proteomes" id="UP001171916"/>
    </source>
</evidence>
<sequence>MKSDRRVKFRVGGEDWDFPLGTFVLLLVITLVLMVGGAWLGFRFGSGGL</sequence>
<protein>
    <submittedName>
        <fullName evidence="2">Uncharacterized protein</fullName>
    </submittedName>
</protein>
<keyword evidence="1" id="KW-0812">Transmembrane</keyword>
<gene>
    <name evidence="2" type="ORF">QVH07_06510</name>
</gene>
<proteinExistence type="predicted"/>
<dbReference type="RefSeq" id="WP_289999355.1">
    <property type="nucleotide sequence ID" value="NZ_JAUEPH010000003.1"/>
</dbReference>
<feature type="transmembrane region" description="Helical" evidence="1">
    <location>
        <begin position="20"/>
        <end position="42"/>
    </location>
</feature>
<evidence type="ECO:0000313" key="2">
    <source>
        <dbReference type="EMBL" id="MDN3203792.1"/>
    </source>
</evidence>
<keyword evidence="3" id="KW-1185">Reference proteome</keyword>
<evidence type="ECO:0000256" key="1">
    <source>
        <dbReference type="SAM" id="Phobius"/>
    </source>
</evidence>
<accession>A0ABT7YB99</accession>
<dbReference type="EMBL" id="JAUEPH010000003">
    <property type="protein sequence ID" value="MDN3203792.1"/>
    <property type="molecule type" value="Genomic_DNA"/>
</dbReference>
<name>A0ABT7YB99_9BACT</name>